<evidence type="ECO:0000313" key="1">
    <source>
        <dbReference type="Proteomes" id="UP000694925"/>
    </source>
</evidence>
<gene>
    <name evidence="2" type="primary">LOC113464509</name>
</gene>
<dbReference type="KEGG" id="ccal:113464509"/>
<sequence length="122" mass="14057">MQQCTRVIGKEIMLRTETFERQCMEDSQYTFPRRILSQESTGEWSIYGHSGSSVECCSTSSISTTLVPQRDLRVGATDSCRLADSKRYCYRKFHDLFAQEAILRDHKSWDGNSCHDATQEQC</sequence>
<name>A0AAJ7S341_9HYME</name>
<organism evidence="1 2">
    <name type="scientific">Ceratina calcarata</name>
    <dbReference type="NCBI Taxonomy" id="156304"/>
    <lineage>
        <taxon>Eukaryota</taxon>
        <taxon>Metazoa</taxon>
        <taxon>Ecdysozoa</taxon>
        <taxon>Arthropoda</taxon>
        <taxon>Hexapoda</taxon>
        <taxon>Insecta</taxon>
        <taxon>Pterygota</taxon>
        <taxon>Neoptera</taxon>
        <taxon>Endopterygota</taxon>
        <taxon>Hymenoptera</taxon>
        <taxon>Apocrita</taxon>
        <taxon>Aculeata</taxon>
        <taxon>Apoidea</taxon>
        <taxon>Anthophila</taxon>
        <taxon>Apidae</taxon>
        <taxon>Ceratina</taxon>
        <taxon>Zadontomerus</taxon>
    </lineage>
</organism>
<dbReference type="RefSeq" id="XP_026670466.1">
    <property type="nucleotide sequence ID" value="XM_026814665.1"/>
</dbReference>
<evidence type="ECO:0000313" key="2">
    <source>
        <dbReference type="RefSeq" id="XP_026670466.1"/>
    </source>
</evidence>
<dbReference type="Proteomes" id="UP000694925">
    <property type="component" value="Unplaced"/>
</dbReference>
<proteinExistence type="predicted"/>
<protein>
    <submittedName>
        <fullName evidence="2">Uncharacterized protein LOC113464509</fullName>
    </submittedName>
</protein>
<reference evidence="2" key="1">
    <citation type="submission" date="2025-08" db="UniProtKB">
        <authorList>
            <consortium name="RefSeq"/>
        </authorList>
    </citation>
    <scope>IDENTIFICATION</scope>
    <source>
        <tissue evidence="2">Whole body</tissue>
    </source>
</reference>
<keyword evidence="1" id="KW-1185">Reference proteome</keyword>
<dbReference type="GeneID" id="113464509"/>
<accession>A0AAJ7S341</accession>
<dbReference type="AlphaFoldDB" id="A0AAJ7S341"/>